<organism evidence="1 2">
    <name type="scientific">Macleaya cordata</name>
    <name type="common">Five-seeded plume-poppy</name>
    <name type="synonym">Bocconia cordata</name>
    <dbReference type="NCBI Taxonomy" id="56857"/>
    <lineage>
        <taxon>Eukaryota</taxon>
        <taxon>Viridiplantae</taxon>
        <taxon>Streptophyta</taxon>
        <taxon>Embryophyta</taxon>
        <taxon>Tracheophyta</taxon>
        <taxon>Spermatophyta</taxon>
        <taxon>Magnoliopsida</taxon>
        <taxon>Ranunculales</taxon>
        <taxon>Papaveraceae</taxon>
        <taxon>Papaveroideae</taxon>
        <taxon>Macleaya</taxon>
    </lineage>
</organism>
<gene>
    <name evidence="1" type="ORF">BVC80_1009g1</name>
</gene>
<dbReference type="Proteomes" id="UP000195402">
    <property type="component" value="Unassembled WGS sequence"/>
</dbReference>
<keyword evidence="2" id="KW-1185">Reference proteome</keyword>
<evidence type="ECO:0000313" key="2">
    <source>
        <dbReference type="Proteomes" id="UP000195402"/>
    </source>
</evidence>
<name>A0A200QIW3_MACCD</name>
<reference evidence="1 2" key="1">
    <citation type="journal article" date="2017" name="Mol. Plant">
        <title>The Genome of Medicinal Plant Macleaya cordata Provides New Insights into Benzylisoquinoline Alkaloids Metabolism.</title>
        <authorList>
            <person name="Liu X."/>
            <person name="Liu Y."/>
            <person name="Huang P."/>
            <person name="Ma Y."/>
            <person name="Qing Z."/>
            <person name="Tang Q."/>
            <person name="Cao H."/>
            <person name="Cheng P."/>
            <person name="Zheng Y."/>
            <person name="Yuan Z."/>
            <person name="Zhou Y."/>
            <person name="Liu J."/>
            <person name="Tang Z."/>
            <person name="Zhuo Y."/>
            <person name="Zhang Y."/>
            <person name="Yu L."/>
            <person name="Huang J."/>
            <person name="Yang P."/>
            <person name="Peng Q."/>
            <person name="Zhang J."/>
            <person name="Jiang W."/>
            <person name="Zhang Z."/>
            <person name="Lin K."/>
            <person name="Ro D.K."/>
            <person name="Chen X."/>
            <person name="Xiong X."/>
            <person name="Shang Y."/>
            <person name="Huang S."/>
            <person name="Zeng J."/>
        </authorList>
    </citation>
    <scope>NUCLEOTIDE SEQUENCE [LARGE SCALE GENOMIC DNA]</scope>
    <source>
        <strain evidence="2">cv. BLH2017</strain>
        <tissue evidence="1">Root</tissue>
    </source>
</reference>
<accession>A0A200QIW3</accession>
<proteinExistence type="predicted"/>
<sequence length="89" mass="10068">MTDNKSILAQAHSFLNIVSDLKVAEITLPLEFLVGVIIACRPKSWNGYKKKFKHDEKKYSIESVTPRTPNIRDITISLQRDSNPAESPL</sequence>
<comment type="caution">
    <text evidence="1">The sequence shown here is derived from an EMBL/GenBank/DDBJ whole genome shotgun (WGS) entry which is preliminary data.</text>
</comment>
<evidence type="ECO:0000313" key="1">
    <source>
        <dbReference type="EMBL" id="OVA10372.1"/>
    </source>
</evidence>
<dbReference type="EMBL" id="MVGT01001985">
    <property type="protein sequence ID" value="OVA10372.1"/>
    <property type="molecule type" value="Genomic_DNA"/>
</dbReference>
<dbReference type="AlphaFoldDB" id="A0A200QIW3"/>
<dbReference type="InParanoid" id="A0A200QIW3"/>
<protein>
    <submittedName>
        <fullName evidence="1">Uncharacterized protein</fullName>
    </submittedName>
</protein>